<evidence type="ECO:0000313" key="1">
    <source>
        <dbReference type="EMBL" id="OSY87607.1"/>
    </source>
</evidence>
<dbReference type="Proteomes" id="UP000194221">
    <property type="component" value="Unassembled WGS sequence"/>
</dbReference>
<evidence type="ECO:0008006" key="3">
    <source>
        <dbReference type="Google" id="ProtNLM"/>
    </source>
</evidence>
<dbReference type="EMBL" id="LAPZ01000008">
    <property type="protein sequence ID" value="OSY87607.1"/>
    <property type="molecule type" value="Genomic_DNA"/>
</dbReference>
<sequence>NHTITVDYGSGCTKDITVNVADDQEFMASVIRQSDVTCFGGTDGSITIEASQAPFDYNYNGSWLTSTTTEFTITGLDNITYSIQVRPNATSPAACTLSLPNVTLSEPAQVVANATITKQVTCNPATGATIQPSAVGGTGSYTFELRDGATVLQTAVPFTDVAAGSYTIVAIDGNTCRSQPYALTIAAPQPVLHTADVVNRCYDGSNGAIQVTVDQGVQDYQFRINGGAWVSPTPATAT</sequence>
<dbReference type="AlphaFoldDB" id="A0A1Y2PCS2"/>
<dbReference type="OrthoDB" id="607469at2"/>
<feature type="non-terminal residue" evidence="1">
    <location>
        <position position="238"/>
    </location>
</feature>
<protein>
    <recommendedName>
        <fullName evidence="3">SprB repeat-containing protein</fullName>
    </recommendedName>
</protein>
<reference evidence="1 2" key="1">
    <citation type="submission" date="2015-03" db="EMBL/GenBank/DDBJ databases">
        <title>Genome sequence of Tenacibaculum sp. S2-2, isolated from intestinal microbiota of sea cucumber, Apostichopus japonicas.</title>
        <authorList>
            <person name="Shao Z."/>
            <person name="Wang L."/>
            <person name="Li X."/>
        </authorList>
    </citation>
    <scope>NUCLEOTIDE SEQUENCE [LARGE SCALE GENOMIC DNA]</scope>
    <source>
        <strain evidence="1 2">S2-2</strain>
    </source>
</reference>
<dbReference type="RefSeq" id="WP_143592140.1">
    <property type="nucleotide sequence ID" value="NZ_LAPZ01000008.1"/>
</dbReference>
<feature type="non-terminal residue" evidence="1">
    <location>
        <position position="1"/>
    </location>
</feature>
<organism evidence="1 2">
    <name type="scientific">Tenacibaculum holothuriorum</name>
    <dbReference type="NCBI Taxonomy" id="1635173"/>
    <lineage>
        <taxon>Bacteria</taxon>
        <taxon>Pseudomonadati</taxon>
        <taxon>Bacteroidota</taxon>
        <taxon>Flavobacteriia</taxon>
        <taxon>Flavobacteriales</taxon>
        <taxon>Flavobacteriaceae</taxon>
        <taxon>Tenacibaculum</taxon>
    </lineage>
</organism>
<comment type="caution">
    <text evidence="1">The sequence shown here is derived from an EMBL/GenBank/DDBJ whole genome shotgun (WGS) entry which is preliminary data.</text>
</comment>
<name>A0A1Y2PCS2_9FLAO</name>
<dbReference type="InParanoid" id="A0A1Y2PCS2"/>
<dbReference type="InterPro" id="IPR025667">
    <property type="entry name" value="SprB_repeat"/>
</dbReference>
<keyword evidence="2" id="KW-1185">Reference proteome</keyword>
<evidence type="ECO:0000313" key="2">
    <source>
        <dbReference type="Proteomes" id="UP000194221"/>
    </source>
</evidence>
<proteinExistence type="predicted"/>
<dbReference type="Pfam" id="PF13573">
    <property type="entry name" value="SprB"/>
    <property type="match status" value="3"/>
</dbReference>
<accession>A0A1Y2PCS2</accession>
<dbReference type="STRING" id="1635173.WH52_10490"/>
<gene>
    <name evidence="1" type="ORF">WH52_10490</name>
</gene>